<dbReference type="OrthoDB" id="1651011at2759"/>
<dbReference type="EMBL" id="CAEKKB010000007">
    <property type="protein sequence ID" value="CAB4316365.1"/>
    <property type="molecule type" value="Genomic_DNA"/>
</dbReference>
<evidence type="ECO:0000313" key="3">
    <source>
        <dbReference type="Proteomes" id="UP000507245"/>
    </source>
</evidence>
<dbReference type="Proteomes" id="UP000507245">
    <property type="component" value="Unassembled WGS sequence"/>
</dbReference>
<sequence length="88" mass="9742">MGLEDLIARLRIEEDNCGSEKKIGGTSMMAKAHVVENGPKKKKKMKGKALAKGTQRRTKGSRENALTATSMVIELRTVKAREKPQKFT</sequence>
<accession>A0A6J5XX27</accession>
<protein>
    <submittedName>
        <fullName evidence="2">Uncharacterized protein</fullName>
    </submittedName>
</protein>
<feature type="compositionally biased region" description="Basic residues" evidence="1">
    <location>
        <begin position="40"/>
        <end position="59"/>
    </location>
</feature>
<evidence type="ECO:0000313" key="2">
    <source>
        <dbReference type="EMBL" id="CAB4316365.1"/>
    </source>
</evidence>
<evidence type="ECO:0000256" key="1">
    <source>
        <dbReference type="SAM" id="MobiDB-lite"/>
    </source>
</evidence>
<feature type="region of interest" description="Disordered" evidence="1">
    <location>
        <begin position="38"/>
        <end position="67"/>
    </location>
</feature>
<keyword evidence="3" id="KW-1185">Reference proteome</keyword>
<gene>
    <name evidence="2" type="ORF">ORAREDHAP_LOCUS41566</name>
</gene>
<organism evidence="2 3">
    <name type="scientific">Prunus armeniaca</name>
    <name type="common">Apricot</name>
    <name type="synonym">Armeniaca vulgaris</name>
    <dbReference type="NCBI Taxonomy" id="36596"/>
    <lineage>
        <taxon>Eukaryota</taxon>
        <taxon>Viridiplantae</taxon>
        <taxon>Streptophyta</taxon>
        <taxon>Embryophyta</taxon>
        <taxon>Tracheophyta</taxon>
        <taxon>Spermatophyta</taxon>
        <taxon>Magnoliopsida</taxon>
        <taxon>eudicotyledons</taxon>
        <taxon>Gunneridae</taxon>
        <taxon>Pentapetalae</taxon>
        <taxon>rosids</taxon>
        <taxon>fabids</taxon>
        <taxon>Rosales</taxon>
        <taxon>Rosaceae</taxon>
        <taxon>Amygdaloideae</taxon>
        <taxon>Amygdaleae</taxon>
        <taxon>Prunus</taxon>
    </lineage>
</organism>
<reference evidence="3" key="1">
    <citation type="journal article" date="2020" name="Genome Biol.">
        <title>Gamete binning: chromosome-level and haplotype-resolved genome assembly enabled by high-throughput single-cell sequencing of gamete genomes.</title>
        <authorList>
            <person name="Campoy J.A."/>
            <person name="Sun H."/>
            <person name="Goel M."/>
            <person name="Jiao W.-B."/>
            <person name="Folz-Donahue K."/>
            <person name="Wang N."/>
            <person name="Rubio M."/>
            <person name="Liu C."/>
            <person name="Kukat C."/>
            <person name="Ruiz D."/>
            <person name="Huettel B."/>
            <person name="Schneeberger K."/>
        </authorList>
    </citation>
    <scope>NUCLEOTIDE SEQUENCE [LARGE SCALE GENOMIC DNA]</scope>
    <source>
        <strain evidence="3">cv. Rojo Pasion</strain>
    </source>
</reference>
<name>A0A6J5XX27_PRUAR</name>
<proteinExistence type="predicted"/>
<dbReference type="AlphaFoldDB" id="A0A6J5XX27"/>